<dbReference type="PANTHER" id="PTHR42788">
    <property type="entry name" value="TAURINE IMPORT ATP-BINDING PROTEIN-RELATED"/>
    <property type="match status" value="1"/>
</dbReference>
<evidence type="ECO:0000256" key="3">
    <source>
        <dbReference type="ARBA" id="ARBA00022840"/>
    </source>
</evidence>
<sequence>MAIAESTKPDSPKVEPASVSISQVNKHFGKGLKRNDVLRDINLEIQAGEVVVLLGPSGCGKSTLLRLIAGLDSPSEGVVQVDGHEVAGVDERCGFVFQEPRLLPWLNLKDNVAIGARGKRSEKEIIELLSSVGLAGFEKHLPRQVSGGMAQRTALARGLAGHPGVLLLDEPFAALDALTRLLMQDLLLEVAGASGATVILVTHDIDEALHLADRIVVLAERGRGIDEVIRVNHPRPRDRSHPGLAPLRTELLSKFGIHP</sequence>
<gene>
    <name evidence="5" type="ORF">UFOPK1693_01102</name>
</gene>
<dbReference type="EMBL" id="CAEZTO010000031">
    <property type="protein sequence ID" value="CAB4577388.1"/>
    <property type="molecule type" value="Genomic_DNA"/>
</dbReference>
<dbReference type="GO" id="GO:0016887">
    <property type="term" value="F:ATP hydrolysis activity"/>
    <property type="evidence" value="ECO:0007669"/>
    <property type="project" value="InterPro"/>
</dbReference>
<dbReference type="InterPro" id="IPR003439">
    <property type="entry name" value="ABC_transporter-like_ATP-bd"/>
</dbReference>
<dbReference type="SUPFAM" id="SSF52540">
    <property type="entry name" value="P-loop containing nucleoside triphosphate hydrolases"/>
    <property type="match status" value="1"/>
</dbReference>
<dbReference type="AlphaFoldDB" id="A0A6J6EXH8"/>
<dbReference type="PROSITE" id="PS50893">
    <property type="entry name" value="ABC_TRANSPORTER_2"/>
    <property type="match status" value="1"/>
</dbReference>
<reference evidence="5" key="1">
    <citation type="submission" date="2020-05" db="EMBL/GenBank/DDBJ databases">
        <authorList>
            <person name="Chiriac C."/>
            <person name="Salcher M."/>
            <person name="Ghai R."/>
            <person name="Kavagutti S V."/>
        </authorList>
    </citation>
    <scope>NUCLEOTIDE SEQUENCE</scope>
</reference>
<accession>A0A6J6EXH8</accession>
<proteinExistence type="predicted"/>
<dbReference type="InterPro" id="IPR003593">
    <property type="entry name" value="AAA+_ATPase"/>
</dbReference>
<dbReference type="Gene3D" id="3.40.50.300">
    <property type="entry name" value="P-loop containing nucleotide triphosphate hydrolases"/>
    <property type="match status" value="1"/>
</dbReference>
<evidence type="ECO:0000256" key="2">
    <source>
        <dbReference type="ARBA" id="ARBA00022741"/>
    </source>
</evidence>
<dbReference type="CDD" id="cd03293">
    <property type="entry name" value="ABC_NrtD_SsuB_transporters"/>
    <property type="match status" value="1"/>
</dbReference>
<feature type="domain" description="ABC transporter" evidence="4">
    <location>
        <begin position="19"/>
        <end position="245"/>
    </location>
</feature>
<dbReference type="PANTHER" id="PTHR42788:SF19">
    <property type="entry name" value="ALIPHATIC SULFONATES IMPORT ATP-BINDING PROTEIN SSUB 2"/>
    <property type="match status" value="1"/>
</dbReference>
<organism evidence="5">
    <name type="scientific">freshwater metagenome</name>
    <dbReference type="NCBI Taxonomy" id="449393"/>
    <lineage>
        <taxon>unclassified sequences</taxon>
        <taxon>metagenomes</taxon>
        <taxon>ecological metagenomes</taxon>
    </lineage>
</organism>
<protein>
    <submittedName>
        <fullName evidence="5">Unannotated protein</fullName>
    </submittedName>
</protein>
<dbReference type="InterPro" id="IPR050166">
    <property type="entry name" value="ABC_transporter_ATP-bind"/>
</dbReference>
<dbReference type="SMART" id="SM00382">
    <property type="entry name" value="AAA"/>
    <property type="match status" value="1"/>
</dbReference>
<dbReference type="InterPro" id="IPR027417">
    <property type="entry name" value="P-loop_NTPase"/>
</dbReference>
<evidence type="ECO:0000259" key="4">
    <source>
        <dbReference type="PROSITE" id="PS50893"/>
    </source>
</evidence>
<dbReference type="Pfam" id="PF00005">
    <property type="entry name" value="ABC_tran"/>
    <property type="match status" value="1"/>
</dbReference>
<dbReference type="GO" id="GO:0005524">
    <property type="term" value="F:ATP binding"/>
    <property type="evidence" value="ECO:0007669"/>
    <property type="project" value="UniProtKB-KW"/>
</dbReference>
<evidence type="ECO:0000256" key="1">
    <source>
        <dbReference type="ARBA" id="ARBA00022448"/>
    </source>
</evidence>
<keyword evidence="1" id="KW-0813">Transport</keyword>
<keyword evidence="2" id="KW-0547">Nucleotide-binding</keyword>
<keyword evidence="3" id="KW-0067">ATP-binding</keyword>
<evidence type="ECO:0000313" key="5">
    <source>
        <dbReference type="EMBL" id="CAB4577388.1"/>
    </source>
</evidence>
<name>A0A6J6EXH8_9ZZZZ</name>